<keyword evidence="2" id="KW-0964">Secreted</keyword>
<dbReference type="GO" id="GO:0045493">
    <property type="term" value="P:xylan catabolic process"/>
    <property type="evidence" value="ECO:0007669"/>
    <property type="project" value="UniProtKB-KW"/>
</dbReference>
<evidence type="ECO:0000256" key="5">
    <source>
        <dbReference type="ARBA" id="ARBA00022801"/>
    </source>
</evidence>
<dbReference type="GO" id="GO:0005576">
    <property type="term" value="C:extracellular region"/>
    <property type="evidence" value="ECO:0007669"/>
    <property type="project" value="UniProtKB-SubCell"/>
</dbReference>
<evidence type="ECO:0000256" key="3">
    <source>
        <dbReference type="ARBA" id="ARBA00022651"/>
    </source>
</evidence>
<feature type="chain" id="PRO_5034003969" description="Alpha/beta hydrolase" evidence="8">
    <location>
        <begin position="29"/>
        <end position="608"/>
    </location>
</feature>
<comment type="caution">
    <text evidence="9">The sequence shown here is derived from an EMBL/GenBank/DDBJ whole genome shotgun (WGS) entry which is preliminary data.</text>
</comment>
<dbReference type="InterPro" id="IPR043595">
    <property type="entry name" value="FaeB/C/D"/>
</dbReference>
<keyword evidence="6" id="KW-0119">Carbohydrate metabolism</keyword>
<keyword evidence="3" id="KW-0858">Xylan degradation</keyword>
<keyword evidence="5" id="KW-0378">Hydrolase</keyword>
<gene>
    <name evidence="9" type="ORF">PPEP_a2686</name>
</gene>
<dbReference type="AlphaFoldDB" id="A0A8I0T1Y9"/>
<dbReference type="SUPFAM" id="SSF53474">
    <property type="entry name" value="alpha/beta-Hydrolases"/>
    <property type="match status" value="2"/>
</dbReference>
<name>A0A8I0T1Y9_9GAMM</name>
<evidence type="ECO:0000256" key="6">
    <source>
        <dbReference type="ARBA" id="ARBA00023277"/>
    </source>
</evidence>
<feature type="signal peptide" evidence="8">
    <location>
        <begin position="1"/>
        <end position="28"/>
    </location>
</feature>
<evidence type="ECO:0000256" key="4">
    <source>
        <dbReference type="ARBA" id="ARBA00022729"/>
    </source>
</evidence>
<evidence type="ECO:0000313" key="10">
    <source>
        <dbReference type="Proteomes" id="UP000660708"/>
    </source>
</evidence>
<dbReference type="Proteomes" id="UP000660708">
    <property type="component" value="Unassembled WGS sequence"/>
</dbReference>
<dbReference type="RefSeq" id="WP_147389057.1">
    <property type="nucleotide sequence ID" value="NZ_AQHF01000018.1"/>
</dbReference>
<dbReference type="PANTHER" id="PTHR38050">
    <property type="match status" value="1"/>
</dbReference>
<organism evidence="9 10">
    <name type="scientific">Pseudoalteromonas peptidolytica F12-50-A1</name>
    <dbReference type="NCBI Taxonomy" id="1315280"/>
    <lineage>
        <taxon>Bacteria</taxon>
        <taxon>Pseudomonadati</taxon>
        <taxon>Pseudomonadota</taxon>
        <taxon>Gammaproteobacteria</taxon>
        <taxon>Alteromonadales</taxon>
        <taxon>Pseudoalteromonadaceae</taxon>
        <taxon>Pseudoalteromonas</taxon>
    </lineage>
</organism>
<dbReference type="GO" id="GO:0030600">
    <property type="term" value="F:feruloyl esterase activity"/>
    <property type="evidence" value="ECO:0007669"/>
    <property type="project" value="InterPro"/>
</dbReference>
<evidence type="ECO:0000313" key="9">
    <source>
        <dbReference type="EMBL" id="MBE0344986.1"/>
    </source>
</evidence>
<dbReference type="InterPro" id="IPR029058">
    <property type="entry name" value="AB_hydrolase_fold"/>
</dbReference>
<dbReference type="EMBL" id="AQHF01000018">
    <property type="protein sequence ID" value="MBE0344986.1"/>
    <property type="molecule type" value="Genomic_DNA"/>
</dbReference>
<evidence type="ECO:0008006" key="11">
    <source>
        <dbReference type="Google" id="ProtNLM"/>
    </source>
</evidence>
<evidence type="ECO:0000256" key="8">
    <source>
        <dbReference type="SAM" id="SignalP"/>
    </source>
</evidence>
<keyword evidence="10" id="KW-1185">Reference proteome</keyword>
<proteinExistence type="predicted"/>
<keyword evidence="7" id="KW-0624">Polysaccharide degradation</keyword>
<protein>
    <recommendedName>
        <fullName evidence="11">Alpha/beta hydrolase</fullName>
    </recommendedName>
</protein>
<evidence type="ECO:0000256" key="2">
    <source>
        <dbReference type="ARBA" id="ARBA00022525"/>
    </source>
</evidence>
<evidence type="ECO:0000256" key="1">
    <source>
        <dbReference type="ARBA" id="ARBA00004613"/>
    </source>
</evidence>
<dbReference type="PANTHER" id="PTHR38050:SF2">
    <property type="entry name" value="FERULOYL ESTERASE C-RELATED"/>
    <property type="match status" value="1"/>
</dbReference>
<accession>A0A8I0T1Y9</accession>
<dbReference type="Gene3D" id="3.40.50.1820">
    <property type="entry name" value="alpha/beta hydrolase"/>
    <property type="match status" value="2"/>
</dbReference>
<reference evidence="9 10" key="1">
    <citation type="submission" date="2015-06" db="EMBL/GenBank/DDBJ databases">
        <title>Genome sequence of Pseudoalteromonas peptidolytica.</title>
        <authorList>
            <person name="Xie B.-B."/>
            <person name="Rong J.-C."/>
            <person name="Qin Q.-L."/>
            <person name="Zhang Y.-Z."/>
        </authorList>
    </citation>
    <scope>NUCLEOTIDE SEQUENCE [LARGE SCALE GENOMIC DNA]</scope>
    <source>
        <strain evidence="9 10">F12-50-A1</strain>
    </source>
</reference>
<keyword evidence="4 8" id="KW-0732">Signal</keyword>
<sequence length="608" mass="68316">MTSNLFLPRVLSLTLAALLVGCGGSNHINDEAPVSNGNDSKMVGGFEQHEVNERFYYMKPVENTNKAYKLLFAFHGSGGNSQGMAAMTKLHEQSDDYLVVYPKSKNEEWNEGCRCNKADRLGVDDLGFVDDMIAELKAKYQLIDGEIYATGFSQGGLFVQNLLCNRSEVFNAIVTVGAPMSYQLGDSCSFDTPTHYRIMHGKADTVLPYTGRSHANFGLLSSPQAIKIIGNLNYDSALSTDKKVEQGVTLTYYPNRAIQTELISVDGAGHSWNLSPINTTQSIMEFFEKASKHPLPQGSDLIAINEDYYHVRNVTPQTDKPTVVMLSGANLHFHSDSAWFALLQPYLSTQFNVYVIDRLGQGLSSNTSAPSMQKFATDLPVLFEKLDLSNVHLVSFANSNSVPLIAMQQSEDFKQKIASMLWMDPDILLPHSIAQYQGYPVDIYREWGQHLIDHVSAGKWQEKMNGKIAEEQAHVESLLEESEFAQHMDWDYFNQIMQTRYSIEAQLIRVNEMMNYHDDLELVRNWQPDSSIPITVIDSEFEQLDIEKAETEEARAGLIKWEAEGRKWSQEVAEISGGQYLPITSTEHLIPLTHPELITQALIELSNR</sequence>
<comment type="subcellular location">
    <subcellularLocation>
        <location evidence="1">Secreted</location>
    </subcellularLocation>
</comment>
<evidence type="ECO:0000256" key="7">
    <source>
        <dbReference type="ARBA" id="ARBA00023326"/>
    </source>
</evidence>